<protein>
    <submittedName>
        <fullName evidence="1">AroM family protein</fullName>
    </submittedName>
</protein>
<evidence type="ECO:0000313" key="4">
    <source>
        <dbReference type="Proteomes" id="UP000477779"/>
    </source>
</evidence>
<evidence type="ECO:0000313" key="2">
    <source>
        <dbReference type="EMBL" id="QGL47105.1"/>
    </source>
</evidence>
<dbReference type="Proteomes" id="UP000477779">
    <property type="component" value="Unassembled WGS sequence"/>
</dbReference>
<proteinExistence type="predicted"/>
<accession>A0AAJ2ZDH3</accession>
<dbReference type="InterPro" id="IPR048868">
    <property type="entry name" value="OGG-like_put"/>
</dbReference>
<dbReference type="AlphaFoldDB" id="A0AAJ2ZDH3"/>
<evidence type="ECO:0000313" key="3">
    <source>
        <dbReference type="Proteomes" id="UP000402241"/>
    </source>
</evidence>
<keyword evidence="3" id="KW-1185">Reference proteome</keyword>
<dbReference type="Pfam" id="PF21790">
    <property type="entry name" value="OGG"/>
    <property type="match status" value="1"/>
</dbReference>
<gene>
    <name evidence="1" type="ORF">G3561_11420</name>
    <name evidence="2" type="ORF">GCE86_08615</name>
</gene>
<organism evidence="1 4">
    <name type="scientific">Micromonospora terminaliae</name>
    <dbReference type="NCBI Taxonomy" id="1914461"/>
    <lineage>
        <taxon>Bacteria</taxon>
        <taxon>Bacillati</taxon>
        <taxon>Actinomycetota</taxon>
        <taxon>Actinomycetes</taxon>
        <taxon>Micromonosporales</taxon>
        <taxon>Micromonosporaceae</taxon>
        <taxon>Micromonospora</taxon>
    </lineage>
</organism>
<evidence type="ECO:0000313" key="1">
    <source>
        <dbReference type="EMBL" id="NES28152.1"/>
    </source>
</evidence>
<dbReference type="Proteomes" id="UP000402241">
    <property type="component" value="Chromosome"/>
</dbReference>
<name>A0AAJ2ZDH3_9ACTN</name>
<sequence>MHLPENASEYDAGVVNGGLRDDELEWFRRQRRDLEAERGGDSHDAEDLVGRHAVNVVPARWWQRDLSLPFDEEAFSVTSLSRDDVTAEARRCRESGNWLPLLVVSFAWGWGSRGFGPTRLSWVMRGGWRSPRLGRDEIERRLGAAIDVLDREGAPSAYDLLLTGGRIPALGPAFFTKFLYFASRSQEVRCPAPILDARLASAMRCFWTRRSDEPYAVGGRPARWLWQGPRWSTYRYRVYRAFLGRAAAQLSEAGERWTPDLVELLLFRGGPCEVN</sequence>
<dbReference type="EMBL" id="CP045309">
    <property type="protein sequence ID" value="QGL47105.1"/>
    <property type="molecule type" value="Genomic_DNA"/>
</dbReference>
<dbReference type="RefSeq" id="WP_154226450.1">
    <property type="nucleotide sequence ID" value="NZ_CP045309.1"/>
</dbReference>
<dbReference type="EMBL" id="JAAHBZ010000003">
    <property type="protein sequence ID" value="NES28152.1"/>
    <property type="molecule type" value="Genomic_DNA"/>
</dbReference>
<reference evidence="2 3" key="1">
    <citation type="submission" date="2019-10" db="EMBL/GenBank/DDBJ databases">
        <title>Genome Sequence of Micromonospora terminaliae DSM 101760.</title>
        <authorList>
            <person name="Guo L."/>
        </authorList>
    </citation>
    <scope>NUCLEOTIDE SEQUENCE [LARGE SCALE GENOMIC DNA]</scope>
    <source>
        <strain evidence="2 3">DSM 101760</strain>
    </source>
</reference>
<reference evidence="1 4" key="2">
    <citation type="submission" date="2020-02" db="EMBL/GenBank/DDBJ databases">
        <title>WGS of Micromonospora spp. isolated from hot spring.</title>
        <authorList>
            <person name="Thawai C."/>
        </authorList>
    </citation>
    <scope>NUCLEOTIDE SEQUENCE [LARGE SCALE GENOMIC DNA]</scope>
    <source>
        <strain evidence="1 4">TMS7</strain>
    </source>
</reference>